<dbReference type="Proteomes" id="UP000002363">
    <property type="component" value="Chromosome"/>
</dbReference>
<evidence type="ECO:0000313" key="1">
    <source>
        <dbReference type="EMBL" id="ADF60483.1"/>
    </source>
</evidence>
<protein>
    <submittedName>
        <fullName evidence="1">Uncharacterized protein</fullName>
    </submittedName>
</protein>
<dbReference type="STRING" id="716541.ECL_00920"/>
<dbReference type="EnsemblBacteria" id="ADF60483">
    <property type="protein sequence ID" value="ADF60483"/>
    <property type="gene ID" value="ECL_00920"/>
</dbReference>
<keyword evidence="2" id="KW-1185">Reference proteome</keyword>
<name>A0A0H3CF32_ENTCC</name>
<proteinExistence type="predicted"/>
<gene>
    <name evidence="1" type="ordered locus">ECL_00920</name>
</gene>
<sequence>MTIRILSWRADSFTHEADDVRSADNDLLTHAKERMEFRLSQVIAELEAVLETDTGSWDHTFVTLPEFFWNTRWSNVLSEDELMQLGDFYMDHVSDYVNRLIDAFPARSGDPSSAITFLAGTCAILYRDDKESEKTPCHDPVFHAVNWLLCGQNTRSDKSLTMWPKRYVSTIDFFPQVNGHAFPGHISAQLPNGQIIHIGSNSEVSAESVHGIVITDYFTNTYADDKPFSIDICLDYFTQKGVRPAGWEQRVAELRSKQSDIDFLIACGMPAGDPPQNPGGVQFLVRNDGMPGVSQCQAWSFSARGASPVAATNPTANFVRFLL</sequence>
<reference evidence="1 2" key="1">
    <citation type="journal article" date="2010" name="J. Bacteriol.">
        <title>Complete genome sequence of Enterobacter cloacae subsp. cloacae type strain ATCC 13047.</title>
        <authorList>
            <person name="Ren Y."/>
            <person name="Ren Y."/>
            <person name="Zhou Z."/>
            <person name="Guo X."/>
            <person name="Li Y."/>
            <person name="Feng L."/>
            <person name="Wang L."/>
        </authorList>
    </citation>
    <scope>NUCLEOTIDE SEQUENCE [LARGE SCALE GENOMIC DNA]</scope>
    <source>
        <strain evidence="2">ATCC 13047 / DSM 30054 / NBRC 13535 / NCTC 10005 / WDCM 00083 / NCDC 279-56</strain>
    </source>
</reference>
<dbReference type="eggNOG" id="ENOG50344Y2">
    <property type="taxonomic scope" value="Bacteria"/>
</dbReference>
<dbReference type="AlphaFoldDB" id="A0A0H3CF32"/>
<evidence type="ECO:0000313" key="2">
    <source>
        <dbReference type="Proteomes" id="UP000002363"/>
    </source>
</evidence>
<dbReference type="OrthoDB" id="6672309at2"/>
<dbReference type="EMBL" id="CP001918">
    <property type="protein sequence ID" value="ADF60483.1"/>
    <property type="molecule type" value="Genomic_DNA"/>
</dbReference>
<dbReference type="RefSeq" id="WP_013095604.1">
    <property type="nucleotide sequence ID" value="NC_014121.1"/>
</dbReference>
<organism evidence="1 2">
    <name type="scientific">Enterobacter cloacae subsp. cloacae (strain ATCC 13047 / DSM 30054 / NBRC 13535 / NCTC 10005 / WDCM 00083 / NCDC 279-56)</name>
    <dbReference type="NCBI Taxonomy" id="716541"/>
    <lineage>
        <taxon>Bacteria</taxon>
        <taxon>Pseudomonadati</taxon>
        <taxon>Pseudomonadota</taxon>
        <taxon>Gammaproteobacteria</taxon>
        <taxon>Enterobacterales</taxon>
        <taxon>Enterobacteriaceae</taxon>
        <taxon>Enterobacter</taxon>
        <taxon>Enterobacter cloacae complex</taxon>
    </lineage>
</organism>
<dbReference type="PATRIC" id="fig|716541.4.peg.1180"/>
<dbReference type="KEGG" id="enc:ECL_00920"/>
<dbReference type="HOGENOM" id="CLU_884910_0_0_6"/>
<accession>A0A0H3CF32</accession>